<evidence type="ECO:0000256" key="5">
    <source>
        <dbReference type="ARBA" id="ARBA00026025"/>
    </source>
</evidence>
<dbReference type="GO" id="GO:0006412">
    <property type="term" value="P:translation"/>
    <property type="evidence" value="ECO:0007669"/>
    <property type="project" value="UniProtKB-UniRule"/>
</dbReference>
<dbReference type="InterPro" id="IPR001790">
    <property type="entry name" value="Ribosomal_uL10"/>
</dbReference>
<dbReference type="Proteomes" id="UP000279994">
    <property type="component" value="Unassembled WGS sequence"/>
</dbReference>
<comment type="similarity">
    <text evidence="2 7">Belongs to the universal ribosomal protein uL10 family.</text>
</comment>
<comment type="function">
    <text evidence="1 7">Forms part of the ribosomal stalk, playing a central role in the interaction of the ribosome with GTP-bound translation factors.</text>
</comment>
<evidence type="ECO:0000313" key="9">
    <source>
        <dbReference type="EMBL" id="RNM16564.1"/>
    </source>
</evidence>
<dbReference type="Pfam" id="PF00466">
    <property type="entry name" value="Ribosomal_L10"/>
    <property type="match status" value="1"/>
</dbReference>
<dbReference type="Gene3D" id="6.10.250.290">
    <property type="match status" value="1"/>
</dbReference>
<evidence type="ECO:0000256" key="2">
    <source>
        <dbReference type="ARBA" id="ARBA00008889"/>
    </source>
</evidence>
<dbReference type="InterPro" id="IPR022973">
    <property type="entry name" value="Ribosomal_uL10_bac"/>
</dbReference>
<dbReference type="Gene3D" id="3.30.70.1730">
    <property type="match status" value="1"/>
</dbReference>
<evidence type="ECO:0000256" key="3">
    <source>
        <dbReference type="ARBA" id="ARBA00022980"/>
    </source>
</evidence>
<feature type="compositionally biased region" description="Low complexity" evidence="8">
    <location>
        <begin position="225"/>
        <end position="240"/>
    </location>
</feature>
<dbReference type="InterPro" id="IPR043141">
    <property type="entry name" value="Ribosomal_uL10-like_sf"/>
</dbReference>
<dbReference type="EMBL" id="RJSF01000007">
    <property type="protein sequence ID" value="RNM16564.1"/>
    <property type="molecule type" value="Genomic_DNA"/>
</dbReference>
<dbReference type="RefSeq" id="WP_123221457.1">
    <property type="nucleotide sequence ID" value="NZ_RJSF01000007.1"/>
</dbReference>
<reference evidence="9 10" key="1">
    <citation type="submission" date="2018-11" db="EMBL/GenBank/DDBJ databases">
        <authorList>
            <person name="Li F."/>
        </authorList>
    </citation>
    <scope>NUCLEOTIDE SEQUENCE [LARGE SCALE GENOMIC DNA]</scope>
    <source>
        <strain evidence="9 10">Gsoil 818</strain>
    </source>
</reference>
<dbReference type="SUPFAM" id="SSF160369">
    <property type="entry name" value="Ribosomal protein L10-like"/>
    <property type="match status" value="1"/>
</dbReference>
<organism evidence="9 10">
    <name type="scientific">Nocardioides pocheonensis</name>
    <dbReference type="NCBI Taxonomy" id="661485"/>
    <lineage>
        <taxon>Bacteria</taxon>
        <taxon>Bacillati</taxon>
        <taxon>Actinomycetota</taxon>
        <taxon>Actinomycetes</taxon>
        <taxon>Propionibacteriales</taxon>
        <taxon>Nocardioidaceae</taxon>
        <taxon>Nocardioides</taxon>
    </lineage>
</organism>
<dbReference type="PROSITE" id="PS01109">
    <property type="entry name" value="RIBOSOMAL_L10"/>
    <property type="match status" value="1"/>
</dbReference>
<dbReference type="InterPro" id="IPR002363">
    <property type="entry name" value="Ribosomal_uL10_CS_bac"/>
</dbReference>
<evidence type="ECO:0000256" key="4">
    <source>
        <dbReference type="ARBA" id="ARBA00023274"/>
    </source>
</evidence>
<dbReference type="GO" id="GO:0015934">
    <property type="term" value="C:large ribosomal subunit"/>
    <property type="evidence" value="ECO:0007669"/>
    <property type="project" value="InterPro"/>
</dbReference>
<comment type="subunit">
    <text evidence="5 7">Part of the ribosomal stalk of the 50S ribosomal subunit. The N-terminus interacts with L11 and the large rRNA to form the base of the stalk. The C-terminus forms an elongated spine to which L12 dimers bind in a sequential fashion forming a multimeric L10(L12)X complex.</text>
</comment>
<name>A0A3N0GVS2_9ACTN</name>
<sequence length="240" mass="24353">MARPDKAAAVAEIVDSFNESAGAVLTEYRGLTVKQLQDLRRALGENANYAVVKNTLTKLAAKEAGVEGFDDLLNGPTAIAFINGDVVEAAKGLRDFAKAHPALVIKAGYVDGATLDAKEIARLADLESREVLLGKLAGAMLASLSQAVYLLNAPLAQAARLAGALQAKAEQDPSILQGGAGEPAAAEAPAAEAEAAEEAPAAESEAQDAPEAPAAEAEAADATETEAPAAEAEVTDAPAE</sequence>
<keyword evidence="3 7" id="KW-0689">Ribosomal protein</keyword>
<evidence type="ECO:0000256" key="8">
    <source>
        <dbReference type="SAM" id="MobiDB-lite"/>
    </source>
</evidence>
<evidence type="ECO:0000313" key="10">
    <source>
        <dbReference type="Proteomes" id="UP000279994"/>
    </source>
</evidence>
<accession>A0A3N0GVS2</accession>
<dbReference type="InterPro" id="IPR047865">
    <property type="entry name" value="Ribosomal_uL10_bac_type"/>
</dbReference>
<evidence type="ECO:0000256" key="7">
    <source>
        <dbReference type="HAMAP-Rule" id="MF_00362"/>
    </source>
</evidence>
<dbReference type="AlphaFoldDB" id="A0A3N0GVS2"/>
<keyword evidence="4 7" id="KW-0687">Ribonucleoprotein</keyword>
<feature type="compositionally biased region" description="Low complexity" evidence="8">
    <location>
        <begin position="182"/>
        <end position="217"/>
    </location>
</feature>
<gene>
    <name evidence="7" type="primary">rplJ</name>
    <name evidence="9" type="ORF">EFL26_03185</name>
</gene>
<dbReference type="CDD" id="cd05797">
    <property type="entry name" value="Ribosomal_L10"/>
    <property type="match status" value="1"/>
</dbReference>
<keyword evidence="7" id="KW-0699">rRNA-binding</keyword>
<dbReference type="PANTHER" id="PTHR11560">
    <property type="entry name" value="39S RIBOSOMAL PROTEIN L10, MITOCHONDRIAL"/>
    <property type="match status" value="1"/>
</dbReference>
<feature type="region of interest" description="Disordered" evidence="8">
    <location>
        <begin position="175"/>
        <end position="240"/>
    </location>
</feature>
<evidence type="ECO:0000256" key="6">
    <source>
        <dbReference type="ARBA" id="ARBA00035202"/>
    </source>
</evidence>
<keyword evidence="7" id="KW-0694">RNA-binding</keyword>
<keyword evidence="10" id="KW-1185">Reference proteome</keyword>
<evidence type="ECO:0000256" key="1">
    <source>
        <dbReference type="ARBA" id="ARBA00002633"/>
    </source>
</evidence>
<dbReference type="NCBIfam" id="NF000955">
    <property type="entry name" value="PRK00099.1-1"/>
    <property type="match status" value="1"/>
</dbReference>
<proteinExistence type="inferred from homology"/>
<dbReference type="HAMAP" id="MF_00362">
    <property type="entry name" value="Ribosomal_uL10"/>
    <property type="match status" value="1"/>
</dbReference>
<protein>
    <recommendedName>
        <fullName evidence="6 7">Large ribosomal subunit protein uL10</fullName>
    </recommendedName>
</protein>
<comment type="caution">
    <text evidence="9">The sequence shown here is derived from an EMBL/GenBank/DDBJ whole genome shotgun (WGS) entry which is preliminary data.</text>
</comment>
<dbReference type="GO" id="GO:0003735">
    <property type="term" value="F:structural constituent of ribosome"/>
    <property type="evidence" value="ECO:0007669"/>
    <property type="project" value="InterPro"/>
</dbReference>
<dbReference type="GO" id="GO:0070180">
    <property type="term" value="F:large ribosomal subunit rRNA binding"/>
    <property type="evidence" value="ECO:0007669"/>
    <property type="project" value="UniProtKB-UniRule"/>
</dbReference>
<dbReference type="OrthoDB" id="3186107at2"/>